<dbReference type="Gene3D" id="2.60.40.1890">
    <property type="entry name" value="PCu(A)C copper chaperone"/>
    <property type="match status" value="1"/>
</dbReference>
<dbReference type="Pfam" id="PF04314">
    <property type="entry name" value="PCuAC"/>
    <property type="match status" value="1"/>
</dbReference>
<gene>
    <name evidence="1" type="ORF">GTQ48_12310</name>
</gene>
<accession>A0A6N9TG68</accession>
<dbReference type="SUPFAM" id="SSF110087">
    <property type="entry name" value="DR1885-like metal-binding protein"/>
    <property type="match status" value="1"/>
</dbReference>
<proteinExistence type="predicted"/>
<sequence>MTDSQSPVVLKDGYARATFPMAKTAAVYFTLHNHGEDDLQLSGVTVDAKVADEAQIHTTKMEGDVMRMRHLTDGVTIGAHEHVTFTSGGYHVMLLGLKNGLSEGGEVQLTLHFDGQEPLYTVLPVKADTQAVHKHGH</sequence>
<name>A0A6N9TG68_9ALTE</name>
<dbReference type="PANTHER" id="PTHR36302">
    <property type="entry name" value="BLR7088 PROTEIN"/>
    <property type="match status" value="1"/>
</dbReference>
<keyword evidence="2" id="KW-1185">Reference proteome</keyword>
<organism evidence="1 2">
    <name type="scientific">Alteromonas genovensis</name>
    <dbReference type="NCBI Taxonomy" id="471225"/>
    <lineage>
        <taxon>Bacteria</taxon>
        <taxon>Pseudomonadati</taxon>
        <taxon>Pseudomonadota</taxon>
        <taxon>Gammaproteobacteria</taxon>
        <taxon>Alteromonadales</taxon>
        <taxon>Alteromonadaceae</taxon>
        <taxon>Alteromonas/Salinimonas group</taxon>
        <taxon>Alteromonas</taxon>
    </lineage>
</organism>
<dbReference type="InterPro" id="IPR007410">
    <property type="entry name" value="LpqE-like"/>
</dbReference>
<comment type="caution">
    <text evidence="1">The sequence shown here is derived from an EMBL/GenBank/DDBJ whole genome shotgun (WGS) entry which is preliminary data.</text>
</comment>
<dbReference type="AlphaFoldDB" id="A0A6N9TG68"/>
<dbReference type="PANTHER" id="PTHR36302:SF1">
    <property type="entry name" value="COPPER CHAPERONE PCU(A)C"/>
    <property type="match status" value="1"/>
</dbReference>
<reference evidence="1 2" key="1">
    <citation type="submission" date="2020-01" db="EMBL/GenBank/DDBJ databases">
        <title>Genomes of bacteria type strains.</title>
        <authorList>
            <person name="Chen J."/>
            <person name="Zhu S."/>
            <person name="Yang J."/>
        </authorList>
    </citation>
    <scope>NUCLEOTIDE SEQUENCE [LARGE SCALE GENOMIC DNA]</scope>
    <source>
        <strain evidence="1 2">LMG 24078</strain>
    </source>
</reference>
<dbReference type="EMBL" id="JAAAWO010000009">
    <property type="protein sequence ID" value="NDW16303.1"/>
    <property type="molecule type" value="Genomic_DNA"/>
</dbReference>
<dbReference type="InterPro" id="IPR058248">
    <property type="entry name" value="Lxx211020-like"/>
</dbReference>
<evidence type="ECO:0000313" key="1">
    <source>
        <dbReference type="EMBL" id="NDW16303.1"/>
    </source>
</evidence>
<evidence type="ECO:0000313" key="2">
    <source>
        <dbReference type="Proteomes" id="UP000471381"/>
    </source>
</evidence>
<dbReference type="Proteomes" id="UP000471381">
    <property type="component" value="Unassembled WGS sequence"/>
</dbReference>
<dbReference type="InterPro" id="IPR036182">
    <property type="entry name" value="PCuAC_sf"/>
</dbReference>
<protein>
    <submittedName>
        <fullName evidence="1">Copper chaperone PCu(A)C</fullName>
    </submittedName>
</protein>